<dbReference type="OrthoDB" id="6428174at2759"/>
<evidence type="ECO:0000313" key="8">
    <source>
        <dbReference type="Proteomes" id="UP000011087"/>
    </source>
</evidence>
<evidence type="ECO:0000256" key="4">
    <source>
        <dbReference type="ARBA" id="ARBA00023136"/>
    </source>
</evidence>
<feature type="transmembrane region" description="Helical" evidence="5">
    <location>
        <begin position="185"/>
        <end position="208"/>
    </location>
</feature>
<proteinExistence type="predicted"/>
<evidence type="ECO:0000256" key="5">
    <source>
        <dbReference type="SAM" id="Phobius"/>
    </source>
</evidence>
<dbReference type="InterPro" id="IPR008521">
    <property type="entry name" value="Mg_trans_NIPA"/>
</dbReference>
<evidence type="ECO:0000256" key="1">
    <source>
        <dbReference type="ARBA" id="ARBA00004141"/>
    </source>
</evidence>
<name>L1JHN8_GUITC</name>
<dbReference type="AlphaFoldDB" id="L1JHN8"/>
<evidence type="ECO:0000256" key="3">
    <source>
        <dbReference type="ARBA" id="ARBA00022989"/>
    </source>
</evidence>
<dbReference type="SUPFAM" id="SSF103481">
    <property type="entry name" value="Multidrug resistance efflux transporter EmrE"/>
    <property type="match status" value="1"/>
</dbReference>
<dbReference type="GO" id="GO:0016020">
    <property type="term" value="C:membrane"/>
    <property type="evidence" value="ECO:0007669"/>
    <property type="project" value="UniProtKB-SubCell"/>
</dbReference>
<dbReference type="PaxDb" id="55529-EKX48011"/>
<dbReference type="GO" id="GO:0015095">
    <property type="term" value="F:magnesium ion transmembrane transporter activity"/>
    <property type="evidence" value="ECO:0007669"/>
    <property type="project" value="InterPro"/>
</dbReference>
<keyword evidence="2 5" id="KW-0812">Transmembrane</keyword>
<feature type="transmembrane region" description="Helical" evidence="5">
    <location>
        <begin position="6"/>
        <end position="35"/>
    </location>
</feature>
<dbReference type="RefSeq" id="XP_005834991.1">
    <property type="nucleotide sequence ID" value="XM_005834934.1"/>
</dbReference>
<reference evidence="6 8" key="1">
    <citation type="journal article" date="2012" name="Nature">
        <title>Algal genomes reveal evolutionary mosaicism and the fate of nucleomorphs.</title>
        <authorList>
            <consortium name="DOE Joint Genome Institute"/>
            <person name="Curtis B.A."/>
            <person name="Tanifuji G."/>
            <person name="Burki F."/>
            <person name="Gruber A."/>
            <person name="Irimia M."/>
            <person name="Maruyama S."/>
            <person name="Arias M.C."/>
            <person name="Ball S.G."/>
            <person name="Gile G.H."/>
            <person name="Hirakawa Y."/>
            <person name="Hopkins J.F."/>
            <person name="Kuo A."/>
            <person name="Rensing S.A."/>
            <person name="Schmutz J."/>
            <person name="Symeonidi A."/>
            <person name="Elias M."/>
            <person name="Eveleigh R.J."/>
            <person name="Herman E.K."/>
            <person name="Klute M.J."/>
            <person name="Nakayama T."/>
            <person name="Obornik M."/>
            <person name="Reyes-Prieto A."/>
            <person name="Armbrust E.V."/>
            <person name="Aves S.J."/>
            <person name="Beiko R.G."/>
            <person name="Coutinho P."/>
            <person name="Dacks J.B."/>
            <person name="Durnford D.G."/>
            <person name="Fast N.M."/>
            <person name="Green B.R."/>
            <person name="Grisdale C.J."/>
            <person name="Hempel F."/>
            <person name="Henrissat B."/>
            <person name="Hoppner M.P."/>
            <person name="Ishida K."/>
            <person name="Kim E."/>
            <person name="Koreny L."/>
            <person name="Kroth P.G."/>
            <person name="Liu Y."/>
            <person name="Malik S.B."/>
            <person name="Maier U.G."/>
            <person name="McRose D."/>
            <person name="Mock T."/>
            <person name="Neilson J.A."/>
            <person name="Onodera N.T."/>
            <person name="Poole A.M."/>
            <person name="Pritham E.J."/>
            <person name="Richards T.A."/>
            <person name="Rocap G."/>
            <person name="Roy S.W."/>
            <person name="Sarai C."/>
            <person name="Schaack S."/>
            <person name="Shirato S."/>
            <person name="Slamovits C.H."/>
            <person name="Spencer D.F."/>
            <person name="Suzuki S."/>
            <person name="Worden A.Z."/>
            <person name="Zauner S."/>
            <person name="Barry K."/>
            <person name="Bell C."/>
            <person name="Bharti A.K."/>
            <person name="Crow J.A."/>
            <person name="Grimwood J."/>
            <person name="Kramer R."/>
            <person name="Lindquist E."/>
            <person name="Lucas S."/>
            <person name="Salamov A."/>
            <person name="McFadden G.I."/>
            <person name="Lane C.E."/>
            <person name="Keeling P.J."/>
            <person name="Gray M.W."/>
            <person name="Grigoriev I.V."/>
            <person name="Archibald J.M."/>
        </authorList>
    </citation>
    <scope>NUCLEOTIDE SEQUENCE</scope>
    <source>
        <strain evidence="6 8">CCMP2712</strain>
    </source>
</reference>
<dbReference type="Proteomes" id="UP000011087">
    <property type="component" value="Unassembled WGS sequence"/>
</dbReference>
<sequence length="228" mass="24856">MKSSFLGVLIALVGNSLIGTSFSVMKVVVNVPFAYFILGEKLSFRNILGCILCILGGYGIVGVVANNTSEHETVTVEQFEKMAFRPTFMVFFTISVMESIDLIWSRRKTVMTYIWICSLLGGLTVLSIKAVTSFMVITFQGSNQFGNLLPKDGDVPVSSLNHAGQVHFLNKAIADYGTGEVVPTYYVIFTSCAVLGSAILLAMIDLFVAQQHIRSIEASDGDDQETLL</sequence>
<dbReference type="PANTHER" id="PTHR12570:SF65">
    <property type="entry name" value="MAGNESIUM TRANSPORTER NIPA9-RELATED"/>
    <property type="match status" value="1"/>
</dbReference>
<evidence type="ECO:0000313" key="6">
    <source>
        <dbReference type="EMBL" id="EKX48011.1"/>
    </source>
</evidence>
<dbReference type="PANTHER" id="PTHR12570">
    <property type="match status" value="1"/>
</dbReference>
<protein>
    <submittedName>
        <fullName evidence="6 7">Uncharacterized protein</fullName>
    </submittedName>
</protein>
<gene>
    <name evidence="6" type="ORF">GUITHDRAFT_106096</name>
</gene>
<dbReference type="EMBL" id="JH992987">
    <property type="protein sequence ID" value="EKX48011.1"/>
    <property type="molecule type" value="Genomic_DNA"/>
</dbReference>
<dbReference type="EnsemblProtists" id="EKX48011">
    <property type="protein sequence ID" value="EKX48011"/>
    <property type="gene ID" value="GUITHDRAFT_106096"/>
</dbReference>
<feature type="transmembrane region" description="Helical" evidence="5">
    <location>
        <begin position="47"/>
        <end position="66"/>
    </location>
</feature>
<dbReference type="GeneID" id="17304853"/>
<keyword evidence="8" id="KW-1185">Reference proteome</keyword>
<keyword evidence="3 5" id="KW-1133">Transmembrane helix</keyword>
<reference evidence="7" key="3">
    <citation type="submission" date="2015-06" db="UniProtKB">
        <authorList>
            <consortium name="EnsemblProtists"/>
        </authorList>
    </citation>
    <scope>IDENTIFICATION</scope>
</reference>
<reference evidence="8" key="2">
    <citation type="submission" date="2012-11" db="EMBL/GenBank/DDBJ databases">
        <authorList>
            <person name="Kuo A."/>
            <person name="Curtis B.A."/>
            <person name="Tanifuji G."/>
            <person name="Burki F."/>
            <person name="Gruber A."/>
            <person name="Irimia M."/>
            <person name="Maruyama S."/>
            <person name="Arias M.C."/>
            <person name="Ball S.G."/>
            <person name="Gile G.H."/>
            <person name="Hirakawa Y."/>
            <person name="Hopkins J.F."/>
            <person name="Rensing S.A."/>
            <person name="Schmutz J."/>
            <person name="Symeonidi A."/>
            <person name="Elias M."/>
            <person name="Eveleigh R.J."/>
            <person name="Herman E.K."/>
            <person name="Klute M.J."/>
            <person name="Nakayama T."/>
            <person name="Obornik M."/>
            <person name="Reyes-Prieto A."/>
            <person name="Armbrust E.V."/>
            <person name="Aves S.J."/>
            <person name="Beiko R.G."/>
            <person name="Coutinho P."/>
            <person name="Dacks J.B."/>
            <person name="Durnford D.G."/>
            <person name="Fast N.M."/>
            <person name="Green B.R."/>
            <person name="Grisdale C."/>
            <person name="Hempe F."/>
            <person name="Henrissat B."/>
            <person name="Hoppner M.P."/>
            <person name="Ishida K.-I."/>
            <person name="Kim E."/>
            <person name="Koreny L."/>
            <person name="Kroth P.G."/>
            <person name="Liu Y."/>
            <person name="Malik S.-B."/>
            <person name="Maier U.G."/>
            <person name="McRose D."/>
            <person name="Mock T."/>
            <person name="Neilson J.A."/>
            <person name="Onodera N.T."/>
            <person name="Poole A.M."/>
            <person name="Pritham E.J."/>
            <person name="Richards T.A."/>
            <person name="Rocap G."/>
            <person name="Roy S.W."/>
            <person name="Sarai C."/>
            <person name="Schaack S."/>
            <person name="Shirato S."/>
            <person name="Slamovits C.H."/>
            <person name="Spencer D.F."/>
            <person name="Suzuki S."/>
            <person name="Worden A.Z."/>
            <person name="Zauner S."/>
            <person name="Barry K."/>
            <person name="Bell C."/>
            <person name="Bharti A.K."/>
            <person name="Crow J.A."/>
            <person name="Grimwood J."/>
            <person name="Kramer R."/>
            <person name="Lindquist E."/>
            <person name="Lucas S."/>
            <person name="Salamov A."/>
            <person name="McFadden G.I."/>
            <person name="Lane C.E."/>
            <person name="Keeling P.J."/>
            <person name="Gray M.W."/>
            <person name="Grigoriev I.V."/>
            <person name="Archibald J.M."/>
        </authorList>
    </citation>
    <scope>NUCLEOTIDE SEQUENCE</scope>
    <source>
        <strain evidence="8">CCMP2712</strain>
    </source>
</reference>
<comment type="subcellular location">
    <subcellularLocation>
        <location evidence="1">Membrane</location>
        <topology evidence="1">Multi-pass membrane protein</topology>
    </subcellularLocation>
</comment>
<evidence type="ECO:0000313" key="7">
    <source>
        <dbReference type="EnsemblProtists" id="EKX48011"/>
    </source>
</evidence>
<accession>L1JHN8</accession>
<dbReference type="InterPro" id="IPR037185">
    <property type="entry name" value="EmrE-like"/>
</dbReference>
<keyword evidence="4 5" id="KW-0472">Membrane</keyword>
<dbReference type="eggNOG" id="KOG2922">
    <property type="taxonomic scope" value="Eukaryota"/>
</dbReference>
<feature type="transmembrane region" description="Helical" evidence="5">
    <location>
        <begin position="113"/>
        <end position="139"/>
    </location>
</feature>
<dbReference type="KEGG" id="gtt:GUITHDRAFT_106096"/>
<dbReference type="HOGENOM" id="CLU_1216741_0_0_1"/>
<dbReference type="Pfam" id="PF05653">
    <property type="entry name" value="Mg_trans_NIPA"/>
    <property type="match status" value="1"/>
</dbReference>
<organism evidence="6">
    <name type="scientific">Guillardia theta (strain CCMP2712)</name>
    <name type="common">Cryptophyte</name>
    <dbReference type="NCBI Taxonomy" id="905079"/>
    <lineage>
        <taxon>Eukaryota</taxon>
        <taxon>Cryptophyceae</taxon>
        <taxon>Pyrenomonadales</taxon>
        <taxon>Geminigeraceae</taxon>
        <taxon>Guillardia</taxon>
    </lineage>
</organism>
<dbReference type="STRING" id="905079.L1JHN8"/>
<evidence type="ECO:0000256" key="2">
    <source>
        <dbReference type="ARBA" id="ARBA00022692"/>
    </source>
</evidence>